<feature type="transmembrane region" description="Helical" evidence="6">
    <location>
        <begin position="100"/>
        <end position="124"/>
    </location>
</feature>
<dbReference type="AlphaFoldDB" id="A0AA37TDK5"/>
<organism evidence="7 8">
    <name type="scientific">Marinibactrum halimedae</name>
    <dbReference type="NCBI Taxonomy" id="1444977"/>
    <lineage>
        <taxon>Bacteria</taxon>
        <taxon>Pseudomonadati</taxon>
        <taxon>Pseudomonadota</taxon>
        <taxon>Gammaproteobacteria</taxon>
        <taxon>Cellvibrionales</taxon>
        <taxon>Cellvibrionaceae</taxon>
        <taxon>Marinibactrum</taxon>
    </lineage>
</organism>
<evidence type="ECO:0000256" key="2">
    <source>
        <dbReference type="ARBA" id="ARBA00009694"/>
    </source>
</evidence>
<evidence type="ECO:0000313" key="8">
    <source>
        <dbReference type="Proteomes" id="UP001156870"/>
    </source>
</evidence>
<dbReference type="GO" id="GO:0005886">
    <property type="term" value="C:plasma membrane"/>
    <property type="evidence" value="ECO:0007669"/>
    <property type="project" value="TreeGrafter"/>
</dbReference>
<name>A0AA37TDK5_9GAMM</name>
<evidence type="ECO:0000256" key="5">
    <source>
        <dbReference type="ARBA" id="ARBA00023136"/>
    </source>
</evidence>
<dbReference type="InterPro" id="IPR006696">
    <property type="entry name" value="DUF423"/>
</dbReference>
<evidence type="ECO:0000256" key="3">
    <source>
        <dbReference type="ARBA" id="ARBA00022692"/>
    </source>
</evidence>
<comment type="subcellular location">
    <subcellularLocation>
        <location evidence="1">Membrane</location>
        <topology evidence="1">Multi-pass membrane protein</topology>
    </subcellularLocation>
</comment>
<dbReference type="EMBL" id="BSPD01000065">
    <property type="protein sequence ID" value="GLS27132.1"/>
    <property type="molecule type" value="Genomic_DNA"/>
</dbReference>
<keyword evidence="8" id="KW-1185">Reference proteome</keyword>
<keyword evidence="5 6" id="KW-0472">Membrane</keyword>
<evidence type="ECO:0000256" key="4">
    <source>
        <dbReference type="ARBA" id="ARBA00022989"/>
    </source>
</evidence>
<accession>A0AA37TDK5</accession>
<dbReference type="PANTHER" id="PTHR43461:SF1">
    <property type="entry name" value="TRANSMEMBRANE PROTEIN 256"/>
    <property type="match status" value="1"/>
</dbReference>
<comment type="similarity">
    <text evidence="2">Belongs to the UPF0382 family.</text>
</comment>
<dbReference type="Pfam" id="PF04241">
    <property type="entry name" value="DUF423"/>
    <property type="match status" value="1"/>
</dbReference>
<feature type="transmembrane region" description="Helical" evidence="6">
    <location>
        <begin position="42"/>
        <end position="60"/>
    </location>
</feature>
<keyword evidence="3 6" id="KW-0812">Transmembrane</keyword>
<evidence type="ECO:0000256" key="6">
    <source>
        <dbReference type="SAM" id="Phobius"/>
    </source>
</evidence>
<proteinExistence type="inferred from homology"/>
<gene>
    <name evidence="7" type="primary">ygdD</name>
    <name evidence="7" type="ORF">GCM10007877_28510</name>
</gene>
<protein>
    <submittedName>
        <fullName evidence="7">Membrane protein</fullName>
    </submittedName>
</protein>
<comment type="caution">
    <text evidence="7">The sequence shown here is derived from an EMBL/GenBank/DDBJ whole genome shotgun (WGS) entry which is preliminary data.</text>
</comment>
<dbReference type="Proteomes" id="UP001156870">
    <property type="component" value="Unassembled WGS sequence"/>
</dbReference>
<reference evidence="7 8" key="1">
    <citation type="journal article" date="2014" name="Int. J. Syst. Evol. Microbiol.">
        <title>Complete genome sequence of Corynebacterium casei LMG S-19264T (=DSM 44701T), isolated from a smear-ripened cheese.</title>
        <authorList>
            <consortium name="US DOE Joint Genome Institute (JGI-PGF)"/>
            <person name="Walter F."/>
            <person name="Albersmeier A."/>
            <person name="Kalinowski J."/>
            <person name="Ruckert C."/>
        </authorList>
    </citation>
    <scope>NUCLEOTIDE SEQUENCE [LARGE SCALE GENOMIC DNA]</scope>
    <source>
        <strain evidence="7 8">NBRC 110095</strain>
    </source>
</reference>
<evidence type="ECO:0000256" key="1">
    <source>
        <dbReference type="ARBA" id="ARBA00004141"/>
    </source>
</evidence>
<dbReference type="RefSeq" id="WP_232592837.1">
    <property type="nucleotide sequence ID" value="NZ_BSPD01000065.1"/>
</dbReference>
<evidence type="ECO:0000313" key="7">
    <source>
        <dbReference type="EMBL" id="GLS27132.1"/>
    </source>
</evidence>
<sequence>MGRWFLMIAAVNGVLAVCLGAFGAHALKDILSSQLLSAYQTAVQYQFYHLLALALVGVMASIPHKNENPLSLWISGWCFTVGIALFCGSLYGLALGAPRWIGPITPVGGLCFILGWVSLIYWLFRAKSIQ</sequence>
<keyword evidence="4 6" id="KW-1133">Transmembrane helix</keyword>
<feature type="transmembrane region" description="Helical" evidence="6">
    <location>
        <begin position="72"/>
        <end position="94"/>
    </location>
</feature>
<dbReference type="PANTHER" id="PTHR43461">
    <property type="entry name" value="TRANSMEMBRANE PROTEIN 256"/>
    <property type="match status" value="1"/>
</dbReference>